<evidence type="ECO:0000313" key="3">
    <source>
        <dbReference type="Proteomes" id="UP001221757"/>
    </source>
</evidence>
<evidence type="ECO:0000313" key="2">
    <source>
        <dbReference type="EMBL" id="KAJ7686494.1"/>
    </source>
</evidence>
<comment type="caution">
    <text evidence="2">The sequence shown here is derived from an EMBL/GenBank/DDBJ whole genome shotgun (WGS) entry which is preliminary data.</text>
</comment>
<reference evidence="2" key="1">
    <citation type="submission" date="2023-03" db="EMBL/GenBank/DDBJ databases">
        <title>Massive genome expansion in bonnet fungi (Mycena s.s.) driven by repeated elements and novel gene families across ecological guilds.</title>
        <authorList>
            <consortium name="Lawrence Berkeley National Laboratory"/>
            <person name="Harder C.B."/>
            <person name="Miyauchi S."/>
            <person name="Viragh M."/>
            <person name="Kuo A."/>
            <person name="Thoen E."/>
            <person name="Andreopoulos B."/>
            <person name="Lu D."/>
            <person name="Skrede I."/>
            <person name="Drula E."/>
            <person name="Henrissat B."/>
            <person name="Morin E."/>
            <person name="Kohler A."/>
            <person name="Barry K."/>
            <person name="LaButti K."/>
            <person name="Morin E."/>
            <person name="Salamov A."/>
            <person name="Lipzen A."/>
            <person name="Mereny Z."/>
            <person name="Hegedus B."/>
            <person name="Baldrian P."/>
            <person name="Stursova M."/>
            <person name="Weitz H."/>
            <person name="Taylor A."/>
            <person name="Grigoriev I.V."/>
            <person name="Nagy L.G."/>
            <person name="Martin F."/>
            <person name="Kauserud H."/>
        </authorList>
    </citation>
    <scope>NUCLEOTIDE SEQUENCE</scope>
    <source>
        <strain evidence="2">CBHHK067</strain>
    </source>
</reference>
<organism evidence="2 3">
    <name type="scientific">Mycena rosella</name>
    <name type="common">Pink bonnet</name>
    <name type="synonym">Agaricus rosellus</name>
    <dbReference type="NCBI Taxonomy" id="1033263"/>
    <lineage>
        <taxon>Eukaryota</taxon>
        <taxon>Fungi</taxon>
        <taxon>Dikarya</taxon>
        <taxon>Basidiomycota</taxon>
        <taxon>Agaricomycotina</taxon>
        <taxon>Agaricomycetes</taxon>
        <taxon>Agaricomycetidae</taxon>
        <taxon>Agaricales</taxon>
        <taxon>Marasmiineae</taxon>
        <taxon>Mycenaceae</taxon>
        <taxon>Mycena</taxon>
    </lineage>
</organism>
<name>A0AAD7DD36_MYCRO</name>
<keyword evidence="3" id="KW-1185">Reference proteome</keyword>
<proteinExistence type="predicted"/>
<evidence type="ECO:0000256" key="1">
    <source>
        <dbReference type="SAM" id="SignalP"/>
    </source>
</evidence>
<gene>
    <name evidence="2" type="ORF">B0H17DRAFT_1204174</name>
</gene>
<keyword evidence="1" id="KW-0732">Signal</keyword>
<protein>
    <submittedName>
        <fullName evidence="2">Uncharacterized protein</fullName>
    </submittedName>
</protein>
<accession>A0AAD7DD36</accession>
<dbReference type="Proteomes" id="UP001221757">
    <property type="component" value="Unassembled WGS sequence"/>
</dbReference>
<dbReference type="AlphaFoldDB" id="A0AAD7DD36"/>
<dbReference type="EMBL" id="JARKIE010000095">
    <property type="protein sequence ID" value="KAJ7686494.1"/>
    <property type="molecule type" value="Genomic_DNA"/>
</dbReference>
<feature type="signal peptide" evidence="1">
    <location>
        <begin position="1"/>
        <end position="18"/>
    </location>
</feature>
<sequence>MRLPSALALALLLAGAHAAPIPRRLHPVGLRPAVDGYMRRDATDARPVTLDAPPLTLAAVGRSSLAGLAPVFPASHRIASHNSQHKNITSTSIHTTSKHITDCIHTTRPIT</sequence>
<feature type="chain" id="PRO_5042220826" evidence="1">
    <location>
        <begin position="19"/>
        <end position="111"/>
    </location>
</feature>